<reference evidence="2" key="1">
    <citation type="submission" date="2018-02" db="EMBL/GenBank/DDBJ databases">
        <authorList>
            <person name="Clavel T."/>
            <person name="Strowig T."/>
        </authorList>
    </citation>
    <scope>NUCLEOTIDE SEQUENCE [LARGE SCALE GENOMIC DNA]</scope>
    <source>
        <strain evidence="2">DSM 100764</strain>
    </source>
</reference>
<dbReference type="Gene3D" id="1.10.260.40">
    <property type="entry name" value="lambda repressor-like DNA-binding domains"/>
    <property type="match status" value="1"/>
</dbReference>
<gene>
    <name evidence="1" type="ORF">C5O25_00400</name>
</gene>
<sequence length="195" mass="21332">MQTQIQMDIVARLNSFINQLGMPITQVADSCGIPRPSMTQLLKGRNQKISDDVLRKLHVRFPRLNILWLLCGEGDMLLGGNNETSEAQPGSEMDAEAAELSVNQMSQQTIDFGNKSSSADTVLADFGSTVDDSSVAFENSGVNVDEKVSPVSANVDKKTISFVPGVSGEKKIVNIIIYYNDNSFEAFVPKDQRKD</sequence>
<dbReference type="AlphaFoldDB" id="A0A2V1J2Z2"/>
<dbReference type="CDD" id="cd00093">
    <property type="entry name" value="HTH_XRE"/>
    <property type="match status" value="1"/>
</dbReference>
<organism evidence="1 2">
    <name type="scientific">Paramuribaculum intestinale</name>
    <dbReference type="NCBI Taxonomy" id="2094151"/>
    <lineage>
        <taxon>Bacteria</taxon>
        <taxon>Pseudomonadati</taxon>
        <taxon>Bacteroidota</taxon>
        <taxon>Bacteroidia</taxon>
        <taxon>Bacteroidales</taxon>
        <taxon>Muribaculaceae</taxon>
        <taxon>Paramuribaculum</taxon>
    </lineage>
</organism>
<dbReference type="SUPFAM" id="SSF47413">
    <property type="entry name" value="lambda repressor-like DNA-binding domains"/>
    <property type="match status" value="1"/>
</dbReference>
<name>A0A2V1J2Z2_9BACT</name>
<keyword evidence="2" id="KW-1185">Reference proteome</keyword>
<evidence type="ECO:0000313" key="1">
    <source>
        <dbReference type="EMBL" id="PWB09702.1"/>
    </source>
</evidence>
<proteinExistence type="predicted"/>
<comment type="caution">
    <text evidence="1">The sequence shown here is derived from an EMBL/GenBank/DDBJ whole genome shotgun (WGS) entry which is preliminary data.</text>
</comment>
<dbReference type="InterPro" id="IPR001387">
    <property type="entry name" value="Cro/C1-type_HTH"/>
</dbReference>
<evidence type="ECO:0000313" key="2">
    <source>
        <dbReference type="Proteomes" id="UP000244925"/>
    </source>
</evidence>
<accession>A0A2V1J2Z2</accession>
<dbReference type="GO" id="GO:0003677">
    <property type="term" value="F:DNA binding"/>
    <property type="evidence" value="ECO:0007669"/>
    <property type="project" value="InterPro"/>
</dbReference>
<dbReference type="EMBL" id="PUBV01000001">
    <property type="protein sequence ID" value="PWB09702.1"/>
    <property type="molecule type" value="Genomic_DNA"/>
</dbReference>
<dbReference type="InterPro" id="IPR010982">
    <property type="entry name" value="Lambda_DNA-bd_dom_sf"/>
</dbReference>
<evidence type="ECO:0008006" key="3">
    <source>
        <dbReference type="Google" id="ProtNLM"/>
    </source>
</evidence>
<dbReference type="Proteomes" id="UP000244925">
    <property type="component" value="Unassembled WGS sequence"/>
</dbReference>
<protein>
    <recommendedName>
        <fullName evidence="3">XRE family transcriptional regulator</fullName>
    </recommendedName>
</protein>